<evidence type="ECO:0000313" key="1">
    <source>
        <dbReference type="EMBL" id="XBH01496.1"/>
    </source>
</evidence>
<name>A0AAU7C8K6_9BACT</name>
<accession>A0AAU7C8K6</accession>
<sequence>MSGSPSMEILIQCIEDMGLPSVESSPQWRSVANLLRAHAGLHASSVRYWSCLEDRDPVDCFQVTGPMRPVWDAIRRADDELREASHP</sequence>
<dbReference type="RefSeq" id="WP_406694226.1">
    <property type="nucleotide sequence ID" value="NZ_CP155447.1"/>
</dbReference>
<dbReference type="AlphaFoldDB" id="A0AAU7C8K6"/>
<protein>
    <submittedName>
        <fullName evidence="1">Uncharacterized protein</fullName>
    </submittedName>
</protein>
<gene>
    <name evidence="1" type="ORF">V5E97_24455</name>
</gene>
<dbReference type="EMBL" id="CP155447">
    <property type="protein sequence ID" value="XBH01496.1"/>
    <property type="molecule type" value="Genomic_DNA"/>
</dbReference>
<organism evidence="1">
    <name type="scientific">Singulisphaera sp. Ch08</name>
    <dbReference type="NCBI Taxonomy" id="3120278"/>
    <lineage>
        <taxon>Bacteria</taxon>
        <taxon>Pseudomonadati</taxon>
        <taxon>Planctomycetota</taxon>
        <taxon>Planctomycetia</taxon>
        <taxon>Isosphaerales</taxon>
        <taxon>Isosphaeraceae</taxon>
        <taxon>Singulisphaera</taxon>
    </lineage>
</organism>
<reference evidence="1" key="1">
    <citation type="submission" date="2024-05" db="EMBL/GenBank/DDBJ databases">
        <title>Planctomycetes of the genus Singulisphaera possess chitinolytic capabilities.</title>
        <authorList>
            <person name="Ivanova A."/>
        </authorList>
    </citation>
    <scope>NUCLEOTIDE SEQUENCE</scope>
    <source>
        <strain evidence="1">Ch08T</strain>
    </source>
</reference>
<proteinExistence type="predicted"/>